<dbReference type="Proteomes" id="UP000581135">
    <property type="component" value="Unassembled WGS sequence"/>
</dbReference>
<dbReference type="InterPro" id="IPR044880">
    <property type="entry name" value="NCX_ion-bd_dom_sf"/>
</dbReference>
<dbReference type="RefSeq" id="WP_183416859.1">
    <property type="nucleotide sequence ID" value="NZ_JACHXA010000006.1"/>
</dbReference>
<dbReference type="AlphaFoldDB" id="A0A839STB4"/>
<dbReference type="InterPro" id="IPR004837">
    <property type="entry name" value="NaCa_Exmemb"/>
</dbReference>
<dbReference type="Pfam" id="PF01699">
    <property type="entry name" value="Na_Ca_ex"/>
    <property type="match status" value="2"/>
</dbReference>
<sequence>MSYFLVGAGLVLLFVGGEALVRGAVVLARALGVSPLFVGVVIVGFGTSAPEFVVSVEAALVNKPDIAVGNIVGSNIANLLLILGVAAVIYPMPARFNQIWREALAVLFGALLLIPLGYMGIIVFWQGIVMLALLTAFLVYTYCRQSRQPMAEEELLDEMRLPSKSTAANLGVGTVVSAAGIATLVLGSNLLIEGAIDIAMQFGISEAVVGLSLVAVGTSLPELATSIVAAIRRHSDVALGNVLGSNIFNVFAILGAASLITPIPFSPEIAQVDVWICIASTLLVGVLILSEKRLSRSEGSLLLAAYAGYIIYLYS</sequence>
<dbReference type="Gene3D" id="6.10.280.80">
    <property type="entry name" value="NCX, peripheral helical region"/>
    <property type="match status" value="1"/>
</dbReference>
<evidence type="ECO:0000313" key="7">
    <source>
        <dbReference type="EMBL" id="MBB3066041.1"/>
    </source>
</evidence>
<dbReference type="GO" id="GO:0005886">
    <property type="term" value="C:plasma membrane"/>
    <property type="evidence" value="ECO:0007669"/>
    <property type="project" value="TreeGrafter"/>
</dbReference>
<dbReference type="PANTHER" id="PTHR10846:SF8">
    <property type="entry name" value="INNER MEMBRANE PROTEIN YRBG"/>
    <property type="match status" value="1"/>
</dbReference>
<dbReference type="GO" id="GO:0008273">
    <property type="term" value="F:calcium, potassium:sodium antiporter activity"/>
    <property type="evidence" value="ECO:0007669"/>
    <property type="project" value="TreeGrafter"/>
</dbReference>
<feature type="transmembrane region" description="Helical" evidence="5">
    <location>
        <begin position="297"/>
        <end position="314"/>
    </location>
</feature>
<organism evidence="7 8">
    <name type="scientific">Limibacillus halophilus</name>
    <dbReference type="NCBI Taxonomy" id="1579333"/>
    <lineage>
        <taxon>Bacteria</taxon>
        <taxon>Pseudomonadati</taxon>
        <taxon>Pseudomonadota</taxon>
        <taxon>Alphaproteobacteria</taxon>
        <taxon>Rhodospirillales</taxon>
        <taxon>Rhodovibrionaceae</taxon>
        <taxon>Limibacillus</taxon>
    </lineage>
</organism>
<dbReference type="GO" id="GO:0006874">
    <property type="term" value="P:intracellular calcium ion homeostasis"/>
    <property type="evidence" value="ECO:0007669"/>
    <property type="project" value="TreeGrafter"/>
</dbReference>
<evidence type="ECO:0000256" key="5">
    <source>
        <dbReference type="SAM" id="Phobius"/>
    </source>
</evidence>
<evidence type="ECO:0000259" key="6">
    <source>
        <dbReference type="Pfam" id="PF01699"/>
    </source>
</evidence>
<gene>
    <name evidence="7" type="ORF">FHR98_002344</name>
</gene>
<evidence type="ECO:0000256" key="1">
    <source>
        <dbReference type="ARBA" id="ARBA00004141"/>
    </source>
</evidence>
<feature type="transmembrane region" description="Helical" evidence="5">
    <location>
        <begin position="243"/>
        <end position="263"/>
    </location>
</feature>
<evidence type="ECO:0000256" key="4">
    <source>
        <dbReference type="ARBA" id="ARBA00023136"/>
    </source>
</evidence>
<dbReference type="PANTHER" id="PTHR10846">
    <property type="entry name" value="SODIUM/POTASSIUM/CALCIUM EXCHANGER"/>
    <property type="match status" value="1"/>
</dbReference>
<reference evidence="7 8" key="1">
    <citation type="submission" date="2020-08" db="EMBL/GenBank/DDBJ databases">
        <title>Genomic Encyclopedia of Type Strains, Phase III (KMG-III): the genomes of soil and plant-associated and newly described type strains.</title>
        <authorList>
            <person name="Whitman W."/>
        </authorList>
    </citation>
    <scope>NUCLEOTIDE SEQUENCE [LARGE SCALE GENOMIC DNA]</scope>
    <source>
        <strain evidence="7 8">CECT 8803</strain>
    </source>
</reference>
<feature type="transmembrane region" description="Helical" evidence="5">
    <location>
        <begin position="167"/>
        <end position="187"/>
    </location>
</feature>
<evidence type="ECO:0000256" key="2">
    <source>
        <dbReference type="ARBA" id="ARBA00022692"/>
    </source>
</evidence>
<keyword evidence="8" id="KW-1185">Reference proteome</keyword>
<keyword evidence="3 5" id="KW-1133">Transmembrane helix</keyword>
<keyword evidence="2 5" id="KW-0812">Transmembrane</keyword>
<protein>
    <submittedName>
        <fullName evidence="7">Cation:H+ antiporter</fullName>
    </submittedName>
</protein>
<dbReference type="Gene3D" id="1.20.1420.30">
    <property type="entry name" value="NCX, central ion-binding region"/>
    <property type="match status" value="1"/>
</dbReference>
<dbReference type="GO" id="GO:0005262">
    <property type="term" value="F:calcium channel activity"/>
    <property type="evidence" value="ECO:0007669"/>
    <property type="project" value="TreeGrafter"/>
</dbReference>
<feature type="domain" description="Sodium/calcium exchanger membrane region" evidence="6">
    <location>
        <begin position="174"/>
        <end position="314"/>
    </location>
</feature>
<feature type="transmembrane region" description="Helical" evidence="5">
    <location>
        <begin position="33"/>
        <end position="54"/>
    </location>
</feature>
<feature type="transmembrane region" description="Helical" evidence="5">
    <location>
        <begin position="110"/>
        <end position="140"/>
    </location>
</feature>
<accession>A0A839STB4</accession>
<dbReference type="NCBIfam" id="TIGR00367">
    <property type="entry name" value="calcium/sodium antiporter"/>
    <property type="match status" value="1"/>
</dbReference>
<dbReference type="EMBL" id="JACHXA010000006">
    <property type="protein sequence ID" value="MBB3066041.1"/>
    <property type="molecule type" value="Genomic_DNA"/>
</dbReference>
<keyword evidence="4 5" id="KW-0472">Membrane</keyword>
<comment type="caution">
    <text evidence="7">The sequence shown here is derived from an EMBL/GenBank/DDBJ whole genome shotgun (WGS) entry which is preliminary data.</text>
</comment>
<proteinExistence type="predicted"/>
<comment type="subcellular location">
    <subcellularLocation>
        <location evidence="1">Membrane</location>
        <topology evidence="1">Multi-pass membrane protein</topology>
    </subcellularLocation>
</comment>
<feature type="transmembrane region" description="Helical" evidence="5">
    <location>
        <begin position="269"/>
        <end position="290"/>
    </location>
</feature>
<evidence type="ECO:0000256" key="3">
    <source>
        <dbReference type="ARBA" id="ARBA00022989"/>
    </source>
</evidence>
<evidence type="ECO:0000313" key="8">
    <source>
        <dbReference type="Proteomes" id="UP000581135"/>
    </source>
</evidence>
<name>A0A839STB4_9PROT</name>
<feature type="transmembrane region" description="Helical" evidence="5">
    <location>
        <begin position="66"/>
        <end position="90"/>
    </location>
</feature>
<feature type="transmembrane region" description="Helical" evidence="5">
    <location>
        <begin position="207"/>
        <end position="231"/>
    </location>
</feature>
<feature type="domain" description="Sodium/calcium exchanger membrane region" evidence="6">
    <location>
        <begin position="2"/>
        <end position="142"/>
    </location>
</feature>
<dbReference type="InterPro" id="IPR004481">
    <property type="entry name" value="K/Na/Ca-exchanger"/>
</dbReference>